<evidence type="ECO:0000313" key="2">
    <source>
        <dbReference type="EMBL" id="AEI45088.1"/>
    </source>
</evidence>
<gene>
    <name evidence="2" type="ordered locus">KNP414_06567</name>
</gene>
<dbReference type="AlphaFoldDB" id="F8F763"/>
<evidence type="ECO:0008006" key="4">
    <source>
        <dbReference type="Google" id="ProtNLM"/>
    </source>
</evidence>
<dbReference type="Pfam" id="PF09819">
    <property type="entry name" value="ABC_cobalt"/>
    <property type="match status" value="1"/>
</dbReference>
<proteinExistence type="predicted"/>
<dbReference type="Proteomes" id="UP000006620">
    <property type="component" value="Chromosome"/>
</dbReference>
<dbReference type="KEGG" id="pms:KNP414_06567"/>
<feature type="transmembrane region" description="Helical" evidence="1">
    <location>
        <begin position="119"/>
        <end position="137"/>
    </location>
</feature>
<dbReference type="HOGENOM" id="CLU_089225_3_0_9"/>
<evidence type="ECO:0000256" key="1">
    <source>
        <dbReference type="SAM" id="Phobius"/>
    </source>
</evidence>
<sequence>MLYTGIRHSPRSLSASASPRLLPLYFKEWIHLSKGLKLTDILVTVVIAVVFAVIYRLWGDVYNVLKIPGLQLEQLGYGMWFIAGTVAFLILRKPGVAFLAEAAAASGEMIMGSQYGVEAFTYGLVQGLLAELVFAAAGYKRHTALIAGLAGAASGVGSIVYDYFKLYLAELQSWNLMLYIVFRLVGAFVITGPLAYVIVKALEKTGVTQLVRPASSLDYQALDRKKTL</sequence>
<keyword evidence="1" id="KW-1133">Transmembrane helix</keyword>
<accession>F8F763</accession>
<dbReference type="EMBL" id="CP002869">
    <property type="protein sequence ID" value="AEI45088.1"/>
    <property type="molecule type" value="Genomic_DNA"/>
</dbReference>
<feature type="transmembrane region" description="Helical" evidence="1">
    <location>
        <begin position="79"/>
        <end position="99"/>
    </location>
</feature>
<evidence type="ECO:0000313" key="3">
    <source>
        <dbReference type="Proteomes" id="UP000006620"/>
    </source>
</evidence>
<feature type="transmembrane region" description="Helical" evidence="1">
    <location>
        <begin position="144"/>
        <end position="164"/>
    </location>
</feature>
<protein>
    <recommendedName>
        <fullName evidence="4">Thiamine ABC transporter permease</fullName>
    </recommendedName>
</protein>
<reference evidence="2 3" key="2">
    <citation type="journal article" date="2013" name="Genome Announc.">
        <title>Genome Sequence of Growth-Improving Paenibacillus mucilaginosus Strain KNP414.</title>
        <authorList>
            <person name="Lu J.J."/>
            <person name="Wang J.F."/>
            <person name="Hu X.F."/>
        </authorList>
    </citation>
    <scope>NUCLEOTIDE SEQUENCE [LARGE SCALE GENOMIC DNA]</scope>
    <source>
        <strain evidence="2 3">KNP414</strain>
    </source>
</reference>
<feature type="transmembrane region" description="Helical" evidence="1">
    <location>
        <begin position="176"/>
        <end position="199"/>
    </location>
</feature>
<name>F8F763_PAEMK</name>
<dbReference type="PIRSF" id="PIRSF037394">
    <property type="entry name" value="ABC_thiamine-permease_YkoE_prd"/>
    <property type="match status" value="1"/>
</dbReference>
<reference evidence="3" key="1">
    <citation type="submission" date="2011-06" db="EMBL/GenBank/DDBJ databases">
        <title>Complete genome sequence of Paenibacillus mucilaginosus KNP414.</title>
        <authorList>
            <person name="Wang J."/>
            <person name="Hu S."/>
            <person name="Hu X."/>
            <person name="Zhang B."/>
            <person name="Dong D."/>
            <person name="Zhang S."/>
            <person name="Zhao K."/>
            <person name="Wu D."/>
        </authorList>
    </citation>
    <scope>NUCLEOTIDE SEQUENCE [LARGE SCALE GENOMIC DNA]</scope>
    <source>
        <strain evidence="3">KNP414</strain>
    </source>
</reference>
<dbReference type="PATRIC" id="fig|1036673.3.peg.6122"/>
<keyword evidence="1" id="KW-0472">Membrane</keyword>
<dbReference type="InterPro" id="IPR017195">
    <property type="entry name" value="ABC_thiamin-permease_prd"/>
</dbReference>
<keyword evidence="1" id="KW-0812">Transmembrane</keyword>
<feature type="transmembrane region" description="Helical" evidence="1">
    <location>
        <begin position="41"/>
        <end position="58"/>
    </location>
</feature>
<organism evidence="2 3">
    <name type="scientific">Paenibacillus mucilaginosus (strain KNP414)</name>
    <dbReference type="NCBI Taxonomy" id="1036673"/>
    <lineage>
        <taxon>Bacteria</taxon>
        <taxon>Bacillati</taxon>
        <taxon>Bacillota</taxon>
        <taxon>Bacilli</taxon>
        <taxon>Bacillales</taxon>
        <taxon>Paenibacillaceae</taxon>
        <taxon>Paenibacillus</taxon>
    </lineage>
</organism>